<accession>A0A0W8FWD3</accession>
<dbReference type="InterPro" id="IPR029063">
    <property type="entry name" value="SAM-dependent_MTases_sf"/>
</dbReference>
<sequence>MGTSNWQQISYCVGVIRDIIPKSILDVGVGFGRWGILSREFLEVWESRNNSKDWKVLIDGIEIFPGAIEDYHYRFYNNIYIADATEFVKKMEQHYDLIILGDVLEHISKEKAEKFLLDCLKKSDYVLLNIPIGKYWKQEEKYGNTHEQHLSFWSNSEFNKFGLIRKKKFRDFLHRKYSVFVLSQKRSNLKNRLSYKEKIVVLLNQYPKTKEKLKRILFYSRTEK</sequence>
<dbReference type="CDD" id="cd02440">
    <property type="entry name" value="AdoMet_MTases"/>
    <property type="match status" value="1"/>
</dbReference>
<dbReference type="Gene3D" id="3.40.50.150">
    <property type="entry name" value="Vaccinia Virus protein VP39"/>
    <property type="match status" value="1"/>
</dbReference>
<gene>
    <name evidence="1" type="ORF">ASZ90_005068</name>
</gene>
<protein>
    <submittedName>
        <fullName evidence="1">Glycosyltransferase</fullName>
    </submittedName>
</protein>
<dbReference type="SUPFAM" id="SSF53335">
    <property type="entry name" value="S-adenosyl-L-methionine-dependent methyltransferases"/>
    <property type="match status" value="1"/>
</dbReference>
<evidence type="ECO:0000313" key="1">
    <source>
        <dbReference type="EMBL" id="KUG25113.1"/>
    </source>
</evidence>
<reference evidence="1" key="1">
    <citation type="journal article" date="2015" name="Proc. Natl. Acad. Sci. U.S.A.">
        <title>Networks of energetic and metabolic interactions define dynamics in microbial communities.</title>
        <authorList>
            <person name="Embree M."/>
            <person name="Liu J.K."/>
            <person name="Al-Bassam M.M."/>
            <person name="Zengler K."/>
        </authorList>
    </citation>
    <scope>NUCLEOTIDE SEQUENCE</scope>
</reference>
<proteinExistence type="predicted"/>
<comment type="caution">
    <text evidence="1">The sequence shown here is derived from an EMBL/GenBank/DDBJ whole genome shotgun (WGS) entry which is preliminary data.</text>
</comment>
<dbReference type="GO" id="GO:0016740">
    <property type="term" value="F:transferase activity"/>
    <property type="evidence" value="ECO:0007669"/>
    <property type="project" value="UniProtKB-KW"/>
</dbReference>
<dbReference type="AlphaFoldDB" id="A0A0W8FWD3"/>
<dbReference type="EMBL" id="LNQE01000768">
    <property type="protein sequence ID" value="KUG25113.1"/>
    <property type="molecule type" value="Genomic_DNA"/>
</dbReference>
<keyword evidence="1" id="KW-0808">Transferase</keyword>
<organism evidence="1">
    <name type="scientific">hydrocarbon metagenome</name>
    <dbReference type="NCBI Taxonomy" id="938273"/>
    <lineage>
        <taxon>unclassified sequences</taxon>
        <taxon>metagenomes</taxon>
        <taxon>ecological metagenomes</taxon>
    </lineage>
</organism>
<name>A0A0W8FWD3_9ZZZZ</name>